<evidence type="ECO:0000313" key="6">
    <source>
        <dbReference type="EMBL" id="KAH0576394.1"/>
    </source>
</evidence>
<dbReference type="InterPro" id="IPR016181">
    <property type="entry name" value="Acyl_CoA_acyltransferase"/>
</dbReference>
<reference evidence="5 6" key="1">
    <citation type="journal article" date="2014" name="PLoS Genet.">
        <title>The Genome of Spironucleus salmonicida Highlights a Fish Pathogen Adapted to Fluctuating Environments.</title>
        <authorList>
            <person name="Xu F."/>
            <person name="Jerlstrom-Hultqvist J."/>
            <person name="Einarsson E."/>
            <person name="Astvaldsson A."/>
            <person name="Svard S.G."/>
            <person name="Andersson J.O."/>
        </authorList>
    </citation>
    <scope>NUCLEOTIDE SEQUENCE</scope>
    <source>
        <strain evidence="6">ATCC 50377</strain>
    </source>
</reference>
<evidence type="ECO:0000256" key="1">
    <source>
        <dbReference type="ARBA" id="ARBA00022679"/>
    </source>
</evidence>
<accession>V6LQP5</accession>
<dbReference type="PANTHER" id="PTHR45896:SF1">
    <property type="entry name" value="N-ALPHA-ACETYLTRANSFERASE 30"/>
    <property type="match status" value="1"/>
</dbReference>
<keyword evidence="1 5" id="KW-0808">Transferase</keyword>
<evidence type="ECO:0000313" key="5">
    <source>
        <dbReference type="EMBL" id="EST46997.1"/>
    </source>
</evidence>
<dbReference type="EMBL" id="AUWU02000002">
    <property type="protein sequence ID" value="KAH0576394.1"/>
    <property type="molecule type" value="Genomic_DNA"/>
</dbReference>
<comment type="similarity">
    <text evidence="3">Belongs to the acetyltransferase family. MAK3 subfamily.</text>
</comment>
<dbReference type="CDD" id="cd04301">
    <property type="entry name" value="NAT_SF"/>
    <property type="match status" value="1"/>
</dbReference>
<dbReference type="PROSITE" id="PS51186">
    <property type="entry name" value="GNAT"/>
    <property type="match status" value="1"/>
</dbReference>
<name>V6LQP5_9EUKA</name>
<evidence type="ECO:0000259" key="4">
    <source>
        <dbReference type="PROSITE" id="PS51186"/>
    </source>
</evidence>
<dbReference type="SUPFAM" id="SSF55729">
    <property type="entry name" value="Acyl-CoA N-acyltransferases (Nat)"/>
    <property type="match status" value="1"/>
</dbReference>
<reference evidence="6" key="2">
    <citation type="submission" date="2020-12" db="EMBL/GenBank/DDBJ databases">
        <title>New Spironucleus salmonicida genome in near-complete chromosomes.</title>
        <authorList>
            <person name="Xu F."/>
            <person name="Kurt Z."/>
            <person name="Jimenez-Gonzalez A."/>
            <person name="Astvaldsson A."/>
            <person name="Andersson J.O."/>
            <person name="Svard S.G."/>
        </authorList>
    </citation>
    <scope>NUCLEOTIDE SEQUENCE</scope>
    <source>
        <strain evidence="6">ATCC 50377</strain>
    </source>
</reference>
<dbReference type="Pfam" id="PF00583">
    <property type="entry name" value="Acetyltransf_1"/>
    <property type="match status" value="1"/>
</dbReference>
<gene>
    <name evidence="5" type="ORF">SS50377_12950</name>
    <name evidence="6" type="ORF">SS50377_21958</name>
</gene>
<dbReference type="GO" id="GO:0004596">
    <property type="term" value="F:protein-N-terminal amino-acid acetyltransferase activity"/>
    <property type="evidence" value="ECO:0007669"/>
    <property type="project" value="InterPro"/>
</dbReference>
<evidence type="ECO:0000256" key="2">
    <source>
        <dbReference type="ARBA" id="ARBA00023315"/>
    </source>
</evidence>
<keyword evidence="2" id="KW-0012">Acyltransferase</keyword>
<dbReference type="Proteomes" id="UP000018208">
    <property type="component" value="Unassembled WGS sequence"/>
</dbReference>
<keyword evidence="7" id="KW-1185">Reference proteome</keyword>
<evidence type="ECO:0000256" key="3">
    <source>
        <dbReference type="ARBA" id="ARBA00024025"/>
    </source>
</evidence>
<feature type="domain" description="N-acetyltransferase" evidence="4">
    <location>
        <begin position="10"/>
        <end position="163"/>
    </location>
</feature>
<dbReference type="OrthoDB" id="249099at2759"/>
<dbReference type="EMBL" id="KI546053">
    <property type="protein sequence ID" value="EST46997.1"/>
    <property type="molecule type" value="Genomic_DNA"/>
</dbReference>
<protein>
    <submittedName>
        <fullName evidence="5">Acetyltransferase, GNAT family</fullName>
    </submittedName>
    <submittedName>
        <fullName evidence="6">N-alpha-acetyltransferase 30</fullName>
    </submittedName>
</protein>
<dbReference type="Gene3D" id="3.40.630.30">
    <property type="match status" value="1"/>
</dbReference>
<organism evidence="5">
    <name type="scientific">Spironucleus salmonicida</name>
    <dbReference type="NCBI Taxonomy" id="348837"/>
    <lineage>
        <taxon>Eukaryota</taxon>
        <taxon>Metamonada</taxon>
        <taxon>Diplomonadida</taxon>
        <taxon>Hexamitidae</taxon>
        <taxon>Hexamitinae</taxon>
        <taxon>Spironucleus</taxon>
    </lineage>
</organism>
<dbReference type="VEuPathDB" id="GiardiaDB:SS50377_21958"/>
<evidence type="ECO:0000313" key="7">
    <source>
        <dbReference type="Proteomes" id="UP000018208"/>
    </source>
</evidence>
<dbReference type="InterPro" id="IPR044542">
    <property type="entry name" value="NAA30-like"/>
</dbReference>
<dbReference type="GO" id="GO:0031417">
    <property type="term" value="C:NatC complex"/>
    <property type="evidence" value="ECO:0007669"/>
    <property type="project" value="TreeGrafter"/>
</dbReference>
<dbReference type="PANTHER" id="PTHR45896">
    <property type="entry name" value="N-ALPHA-ACETYLTRANSFERASE 30"/>
    <property type="match status" value="1"/>
</dbReference>
<dbReference type="AlphaFoldDB" id="V6LQP5"/>
<sequence length="166" mass="19873">MIEEQTINEIFYRPYHSDADLHSIKNLFSKELSEPYQVWTYRYFAEQYQDLTIFSEFEGQIVGCCMCMLQPECSKEGENKIQAYIGMISVIDQFKGKGVAQNLFKLIMQEFGKLNVTNIVLETEDDNHRAIRFYEKLGFYRSRHFYRYYMNGKGAYRLKKWLVKNE</sequence>
<proteinExistence type="inferred from homology"/>
<dbReference type="InterPro" id="IPR000182">
    <property type="entry name" value="GNAT_dom"/>
</dbReference>